<dbReference type="GeneID" id="86829977"/>
<dbReference type="Proteomes" id="UP000629287">
    <property type="component" value="Unassembled WGS sequence"/>
</dbReference>
<dbReference type="PANTHER" id="PTHR43841:SF1">
    <property type="entry name" value="3-HYDROXYACYL-THIOESTER DEHYDRATASE X"/>
    <property type="match status" value="1"/>
</dbReference>
<gene>
    <name evidence="4" type="ORF">H4687_005418</name>
</gene>
<evidence type="ECO:0000256" key="2">
    <source>
        <dbReference type="SAM" id="MobiDB-lite"/>
    </source>
</evidence>
<dbReference type="AlphaFoldDB" id="A0A8I0P8X2"/>
<dbReference type="SUPFAM" id="SSF54637">
    <property type="entry name" value="Thioesterase/thiol ester dehydrase-isomerase"/>
    <property type="match status" value="2"/>
</dbReference>
<keyword evidence="5" id="KW-1185">Reference proteome</keyword>
<evidence type="ECO:0000259" key="3">
    <source>
        <dbReference type="Pfam" id="PF01575"/>
    </source>
</evidence>
<comment type="similarity">
    <text evidence="1">Belongs to the enoyl-CoA hydratase/isomerase family.</text>
</comment>
<organism evidence="4 5">
    <name type="scientific">Streptomyces stelliscabiei</name>
    <dbReference type="NCBI Taxonomy" id="146820"/>
    <lineage>
        <taxon>Bacteria</taxon>
        <taxon>Bacillati</taxon>
        <taxon>Actinomycetota</taxon>
        <taxon>Actinomycetes</taxon>
        <taxon>Kitasatosporales</taxon>
        <taxon>Streptomycetaceae</taxon>
        <taxon>Streptomyces</taxon>
    </lineage>
</organism>
<dbReference type="EMBL" id="JADBGF010000001">
    <property type="protein sequence ID" value="MBE1599289.1"/>
    <property type="molecule type" value="Genomic_DNA"/>
</dbReference>
<dbReference type="RefSeq" id="WP_046919369.1">
    <property type="nucleotide sequence ID" value="NZ_JADBGF010000001.1"/>
</dbReference>
<dbReference type="Pfam" id="PF01575">
    <property type="entry name" value="MaoC_dehydratas"/>
    <property type="match status" value="1"/>
</dbReference>
<dbReference type="Gene3D" id="3.10.129.10">
    <property type="entry name" value="Hotdog Thioesterase"/>
    <property type="match status" value="1"/>
</dbReference>
<comment type="caution">
    <text evidence="4">The sequence shown here is derived from an EMBL/GenBank/DDBJ whole genome shotgun (WGS) entry which is preliminary data.</text>
</comment>
<dbReference type="OrthoDB" id="9774179at2"/>
<feature type="compositionally biased region" description="Low complexity" evidence="2">
    <location>
        <begin position="230"/>
        <end position="251"/>
    </location>
</feature>
<reference evidence="4 5" key="1">
    <citation type="submission" date="2020-10" db="EMBL/GenBank/DDBJ databases">
        <title>Sequencing the genomes of 1000 actinobacteria strains.</title>
        <authorList>
            <person name="Klenk H.-P."/>
        </authorList>
    </citation>
    <scope>NUCLEOTIDE SEQUENCE [LARGE SCALE GENOMIC DNA]</scope>
    <source>
        <strain evidence="4 5">DSM 41803</strain>
    </source>
</reference>
<dbReference type="PANTHER" id="PTHR43841">
    <property type="entry name" value="3-HYDROXYACYL-THIOESTER DEHYDRATASE HTDX-RELATED"/>
    <property type="match status" value="1"/>
</dbReference>
<evidence type="ECO:0000256" key="1">
    <source>
        <dbReference type="ARBA" id="ARBA00005254"/>
    </source>
</evidence>
<evidence type="ECO:0000313" key="4">
    <source>
        <dbReference type="EMBL" id="MBE1599289.1"/>
    </source>
</evidence>
<protein>
    <recommendedName>
        <fullName evidence="3">MaoC-like domain-containing protein</fullName>
    </recommendedName>
</protein>
<evidence type="ECO:0000313" key="5">
    <source>
        <dbReference type="Proteomes" id="UP000629287"/>
    </source>
</evidence>
<dbReference type="InterPro" id="IPR002539">
    <property type="entry name" value="MaoC-like_dom"/>
</dbReference>
<proteinExistence type="inferred from homology"/>
<feature type="region of interest" description="Disordered" evidence="2">
    <location>
        <begin position="179"/>
        <end position="251"/>
    </location>
</feature>
<feature type="compositionally biased region" description="Basic and acidic residues" evidence="2">
    <location>
        <begin position="180"/>
        <end position="189"/>
    </location>
</feature>
<sequence>MQPTPTHTLAAPPALAPLLARGALGSPRKSRGLRGADFPPPPPGRFARLVLPGVRIDLARLAAYERVCGFPTGEDAVPLTYPHVLGFPLAMRIMSGRDFPLPLLGLVHTSIEITRRRRLPATGEYEITVYVEELAPHRRGTEATVVTEVRDGSEGEGEGGFGGGAGVAWESRSTYLARHGRGEGRRRAAADGIARTAVGGSGTASGDRSGPAQADGGGLEEADGSGTAQAGRSGTASGDRSGAASADRSGWASEGLQAVPGVAEWSLGGDVGRRYGAVSGDRNPIHLHPLGARLFGFPRAIAHGMWTVARCLAEYGTPPAALVRAEFRAPVPLPGTVTYAADAGTWGGFELRSGGVPGPDGEQVRPRVHVSGHVYPLVG</sequence>
<feature type="domain" description="MaoC-like" evidence="3">
    <location>
        <begin position="273"/>
        <end position="312"/>
    </location>
</feature>
<accession>A0A8I0P8X2</accession>
<dbReference type="InterPro" id="IPR029069">
    <property type="entry name" value="HotDog_dom_sf"/>
</dbReference>
<name>A0A8I0P8X2_9ACTN</name>